<accession>A0A382LBI9</accession>
<keyword evidence="1" id="KW-0472">Membrane</keyword>
<dbReference type="InterPro" id="IPR045585">
    <property type="entry name" value="CdaA_N"/>
</dbReference>
<reference evidence="3" key="1">
    <citation type="submission" date="2018-05" db="EMBL/GenBank/DDBJ databases">
        <authorList>
            <person name="Lanie J.A."/>
            <person name="Ng W.-L."/>
            <person name="Kazmierczak K.M."/>
            <person name="Andrzejewski T.M."/>
            <person name="Davidsen T.M."/>
            <person name="Wayne K.J."/>
            <person name="Tettelin H."/>
            <person name="Glass J.I."/>
            <person name="Rusch D."/>
            <person name="Podicherti R."/>
            <person name="Tsui H.-C.T."/>
            <person name="Winkler M.E."/>
        </authorList>
    </citation>
    <scope>NUCLEOTIDE SEQUENCE</scope>
</reference>
<dbReference type="AlphaFoldDB" id="A0A382LBI9"/>
<feature type="non-terminal residue" evidence="3">
    <location>
        <position position="69"/>
    </location>
</feature>
<evidence type="ECO:0000313" key="3">
    <source>
        <dbReference type="EMBL" id="SVC34030.1"/>
    </source>
</evidence>
<keyword evidence="1" id="KW-1133">Transmembrane helix</keyword>
<gene>
    <name evidence="3" type="ORF">METZ01_LOCUS286884</name>
</gene>
<name>A0A382LBI9_9ZZZZ</name>
<feature type="transmembrane region" description="Helical" evidence="1">
    <location>
        <begin position="12"/>
        <end position="32"/>
    </location>
</feature>
<protein>
    <recommendedName>
        <fullName evidence="2">Diadenylate cyclase CdaA N-terminal domain-containing protein</fullName>
    </recommendedName>
</protein>
<proteinExistence type="predicted"/>
<organism evidence="3">
    <name type="scientific">marine metagenome</name>
    <dbReference type="NCBI Taxonomy" id="408172"/>
    <lineage>
        <taxon>unclassified sequences</taxon>
        <taxon>metagenomes</taxon>
        <taxon>ecological metagenomes</taxon>
    </lineage>
</organism>
<evidence type="ECO:0000256" key="1">
    <source>
        <dbReference type="SAM" id="Phobius"/>
    </source>
</evidence>
<dbReference type="EMBL" id="UINC01085988">
    <property type="protein sequence ID" value="SVC34030.1"/>
    <property type="molecule type" value="Genomic_DNA"/>
</dbReference>
<dbReference type="Pfam" id="PF19293">
    <property type="entry name" value="CdaA_N"/>
    <property type="match status" value="1"/>
</dbReference>
<sequence length="69" mass="8162">MARIWEQLQFLRLGWTDLVEILIVTFLLYRLLVMIQRTRAIQIMLGVILLAFTYGVARFLDLILIRALL</sequence>
<feature type="domain" description="Diadenylate cyclase CdaA N-terminal" evidence="2">
    <location>
        <begin position="10"/>
        <end position="69"/>
    </location>
</feature>
<keyword evidence="1" id="KW-0812">Transmembrane</keyword>
<feature type="transmembrane region" description="Helical" evidence="1">
    <location>
        <begin position="44"/>
        <end position="68"/>
    </location>
</feature>
<evidence type="ECO:0000259" key="2">
    <source>
        <dbReference type="Pfam" id="PF19293"/>
    </source>
</evidence>